<evidence type="ECO:0000256" key="1">
    <source>
        <dbReference type="SAM" id="MobiDB-lite"/>
    </source>
</evidence>
<comment type="caution">
    <text evidence="3">The sequence shown here is derived from an EMBL/GenBank/DDBJ whole genome shotgun (WGS) entry which is preliminary data.</text>
</comment>
<evidence type="ECO:0000313" key="3">
    <source>
        <dbReference type="EMBL" id="MFD1324058.1"/>
    </source>
</evidence>
<evidence type="ECO:0000313" key="4">
    <source>
        <dbReference type="Proteomes" id="UP001597260"/>
    </source>
</evidence>
<accession>A0ABW3YJX9</accession>
<proteinExistence type="predicted"/>
<dbReference type="RefSeq" id="WP_377574053.1">
    <property type="nucleotide sequence ID" value="NZ_JBHTMP010000041.1"/>
</dbReference>
<sequence length="344" mass="36873">MRTSSASPSDPSHLQQPAGADRPRRFDTRTKALRRFALSITIFNIVGHLLLGFEQAYLTPVVGVLTGYAMELLLETVSARATGRRARYLGGPTALVDFLLPAHIAGLACAMLLYGNESLWPTAFAVSVAVASKYVVRIRIDGVLRHVLNPSNLGISVTLILFTWVSIAPPYHFTANVYGFWDWAIPLGIGMAGTMLNGKLTRRMPLILGWVGGFVLQAVLRAVLFDASLPAALLPMAGVAFILFTNYMITDPGTTPTTPRRQVLFGLATALTYGALVLAHITFGFFFALVIVCAVRGLLIVTRNRLTSRRGSATTPAAADPVPATSTAPESAAQRAEAPAGLIR</sequence>
<feature type="compositionally biased region" description="Low complexity" evidence="1">
    <location>
        <begin position="313"/>
        <end position="329"/>
    </location>
</feature>
<keyword evidence="2" id="KW-0812">Transmembrane</keyword>
<organism evidence="3 4">
    <name type="scientific">Micromonospora sonneratiae</name>
    <dbReference type="NCBI Taxonomy" id="1184706"/>
    <lineage>
        <taxon>Bacteria</taxon>
        <taxon>Bacillati</taxon>
        <taxon>Actinomycetota</taxon>
        <taxon>Actinomycetes</taxon>
        <taxon>Micromonosporales</taxon>
        <taxon>Micromonosporaceae</taxon>
        <taxon>Micromonospora</taxon>
    </lineage>
</organism>
<reference evidence="4" key="1">
    <citation type="journal article" date="2019" name="Int. J. Syst. Evol. Microbiol.">
        <title>The Global Catalogue of Microorganisms (GCM) 10K type strain sequencing project: providing services to taxonomists for standard genome sequencing and annotation.</title>
        <authorList>
            <consortium name="The Broad Institute Genomics Platform"/>
            <consortium name="The Broad Institute Genome Sequencing Center for Infectious Disease"/>
            <person name="Wu L."/>
            <person name="Ma J."/>
        </authorList>
    </citation>
    <scope>NUCLEOTIDE SEQUENCE [LARGE SCALE GENOMIC DNA]</scope>
    <source>
        <strain evidence="4">JCM 31037</strain>
    </source>
</reference>
<feature type="region of interest" description="Disordered" evidence="1">
    <location>
        <begin position="312"/>
        <end position="344"/>
    </location>
</feature>
<feature type="transmembrane region" description="Helical" evidence="2">
    <location>
        <begin position="119"/>
        <end position="136"/>
    </location>
</feature>
<name>A0ABW3YJX9_9ACTN</name>
<feature type="transmembrane region" description="Helical" evidence="2">
    <location>
        <begin position="57"/>
        <end position="74"/>
    </location>
</feature>
<dbReference type="Proteomes" id="UP001597260">
    <property type="component" value="Unassembled WGS sequence"/>
</dbReference>
<feature type="transmembrane region" description="Helical" evidence="2">
    <location>
        <begin position="205"/>
        <end position="225"/>
    </location>
</feature>
<feature type="transmembrane region" description="Helical" evidence="2">
    <location>
        <begin position="180"/>
        <end position="198"/>
    </location>
</feature>
<feature type="transmembrane region" description="Helical" evidence="2">
    <location>
        <begin position="285"/>
        <end position="302"/>
    </location>
</feature>
<feature type="transmembrane region" description="Helical" evidence="2">
    <location>
        <begin position="262"/>
        <end position="279"/>
    </location>
</feature>
<evidence type="ECO:0000256" key="2">
    <source>
        <dbReference type="SAM" id="Phobius"/>
    </source>
</evidence>
<protein>
    <submittedName>
        <fullName evidence="3">Enediyne biosynthesis protein UnbU</fullName>
    </submittedName>
</protein>
<feature type="compositionally biased region" description="Polar residues" evidence="1">
    <location>
        <begin position="1"/>
        <end position="15"/>
    </location>
</feature>
<feature type="transmembrane region" description="Helical" evidence="2">
    <location>
        <begin position="94"/>
        <end position="113"/>
    </location>
</feature>
<keyword evidence="2" id="KW-0472">Membrane</keyword>
<feature type="region of interest" description="Disordered" evidence="1">
    <location>
        <begin position="1"/>
        <end position="24"/>
    </location>
</feature>
<gene>
    <name evidence="3" type="ORF">ACFQ4H_23515</name>
</gene>
<dbReference type="EMBL" id="JBHTMP010000041">
    <property type="protein sequence ID" value="MFD1324058.1"/>
    <property type="molecule type" value="Genomic_DNA"/>
</dbReference>
<keyword evidence="2" id="KW-1133">Transmembrane helix</keyword>
<feature type="transmembrane region" description="Helical" evidence="2">
    <location>
        <begin position="32"/>
        <end position="51"/>
    </location>
</feature>
<keyword evidence="4" id="KW-1185">Reference proteome</keyword>
<feature type="transmembrane region" description="Helical" evidence="2">
    <location>
        <begin position="231"/>
        <end position="250"/>
    </location>
</feature>
<feature type="transmembrane region" description="Helical" evidence="2">
    <location>
        <begin position="148"/>
        <end position="168"/>
    </location>
</feature>